<dbReference type="Pfam" id="PF03703">
    <property type="entry name" value="bPH_2"/>
    <property type="match status" value="2"/>
</dbReference>
<name>A0A917FZ67_9NOCA</name>
<dbReference type="AlphaFoldDB" id="A0A917FZ67"/>
<proteinExistence type="predicted"/>
<dbReference type="Proteomes" id="UP000654257">
    <property type="component" value="Unassembled WGS sequence"/>
</dbReference>
<dbReference type="PANTHER" id="PTHR34473">
    <property type="entry name" value="UPF0699 TRANSMEMBRANE PROTEIN YDBS"/>
    <property type="match status" value="1"/>
</dbReference>
<sequence>MTSPGDVPAVAAGPDAVAAESEQPWLRLDKRMLLIHPVTEVVRFLPALVATTFLGAQSGNHIWSLAVLGLTVVFAILRWFTTSYRIGPVHVQLRTGLFQKKLLSVPRSRIRSVDVESKVMHRLLGLSIVRIGTGQKVDKREQFELNALDAGLVPALRDDLMDTSPAAAPERPGPDGQHHVAVAPPSPEVEIAHFSNSWVRFAPFTATGVVIVAAVAGLIFQSGLGGTIADSDAARSGVDSAARLGIVALVGLGIVVFLVVTSVLACVRYLVVYGNLRVTDDGHRLRVGHGLLSTRHTTLDRDRLRGTMLRRPLVLRWAGGAKLDAVMTGVSAQKSDSSLVLPAAPLREATRVMTAVLADIGPPDAALVPLVPHGRIALRRRLTRALSPVLAVVAVLVVVQLATGVIPSVVWVGAVVALVAATALAVDRYRGLGHAADTGWLVTQYGSLDRRRATVESDGILGWTVRQSFFQRRAGVATIVAATAAGQGHYDIVDVPVERAWSIVEAAQPGAGDVWARR</sequence>
<feature type="transmembrane region" description="Helical" evidence="1">
    <location>
        <begin position="409"/>
        <end position="426"/>
    </location>
</feature>
<feature type="domain" description="YdbS-like PH" evidence="2">
    <location>
        <begin position="79"/>
        <end position="155"/>
    </location>
</feature>
<evidence type="ECO:0000313" key="3">
    <source>
        <dbReference type="EMBL" id="GGG14939.1"/>
    </source>
</evidence>
<gene>
    <name evidence="3" type="ORF">GCM10007304_31240</name>
</gene>
<reference evidence="3" key="1">
    <citation type="journal article" date="2014" name="Int. J. Syst. Evol. Microbiol.">
        <title>Complete genome sequence of Corynebacterium casei LMG S-19264T (=DSM 44701T), isolated from a smear-ripened cheese.</title>
        <authorList>
            <consortium name="US DOE Joint Genome Institute (JGI-PGF)"/>
            <person name="Walter F."/>
            <person name="Albersmeier A."/>
            <person name="Kalinowski J."/>
            <person name="Ruckert C."/>
        </authorList>
    </citation>
    <scope>NUCLEOTIDE SEQUENCE</scope>
    <source>
        <strain evidence="3">CCM 7905</strain>
    </source>
</reference>
<organism evidence="3 4">
    <name type="scientific">Rhodococcoides trifolii</name>
    <dbReference type="NCBI Taxonomy" id="908250"/>
    <lineage>
        <taxon>Bacteria</taxon>
        <taxon>Bacillati</taxon>
        <taxon>Actinomycetota</taxon>
        <taxon>Actinomycetes</taxon>
        <taxon>Mycobacteriales</taxon>
        <taxon>Nocardiaceae</taxon>
        <taxon>Rhodococcoides</taxon>
    </lineage>
</organism>
<evidence type="ECO:0000313" key="4">
    <source>
        <dbReference type="Proteomes" id="UP000654257"/>
    </source>
</evidence>
<accession>A0A917FZ67</accession>
<feature type="transmembrane region" description="Helical" evidence="1">
    <location>
        <begin position="244"/>
        <end position="267"/>
    </location>
</feature>
<keyword evidence="1" id="KW-1133">Transmembrane helix</keyword>
<dbReference type="InterPro" id="IPR014529">
    <property type="entry name" value="UCP026631"/>
</dbReference>
<feature type="domain" description="YdbS-like PH" evidence="2">
    <location>
        <begin position="441"/>
        <end position="500"/>
    </location>
</feature>
<dbReference type="InterPro" id="IPR005182">
    <property type="entry name" value="YdbS-like_PH"/>
</dbReference>
<keyword evidence="1" id="KW-0812">Transmembrane</keyword>
<evidence type="ECO:0000256" key="1">
    <source>
        <dbReference type="SAM" id="Phobius"/>
    </source>
</evidence>
<feature type="transmembrane region" description="Helical" evidence="1">
    <location>
        <begin position="62"/>
        <end position="80"/>
    </location>
</feature>
<protein>
    <submittedName>
        <fullName evidence="3">Membrane protein</fullName>
    </submittedName>
</protein>
<reference evidence="3" key="2">
    <citation type="submission" date="2020-09" db="EMBL/GenBank/DDBJ databases">
        <authorList>
            <person name="Sun Q."/>
            <person name="Sedlacek I."/>
        </authorList>
    </citation>
    <scope>NUCLEOTIDE SEQUENCE</scope>
    <source>
        <strain evidence="3">CCM 7905</strain>
    </source>
</reference>
<evidence type="ECO:0000259" key="2">
    <source>
        <dbReference type="Pfam" id="PF03703"/>
    </source>
</evidence>
<feature type="transmembrane region" description="Helical" evidence="1">
    <location>
        <begin position="385"/>
        <end position="403"/>
    </location>
</feature>
<feature type="transmembrane region" description="Helical" evidence="1">
    <location>
        <begin position="201"/>
        <end position="224"/>
    </location>
</feature>
<keyword evidence="1" id="KW-0472">Membrane</keyword>
<comment type="caution">
    <text evidence="3">The sequence shown here is derived from an EMBL/GenBank/DDBJ whole genome shotgun (WGS) entry which is preliminary data.</text>
</comment>
<dbReference type="PANTHER" id="PTHR34473:SF2">
    <property type="entry name" value="UPF0699 TRANSMEMBRANE PROTEIN YDBT"/>
    <property type="match status" value="1"/>
</dbReference>
<dbReference type="PIRSF" id="PIRSF026631">
    <property type="entry name" value="UCP026631"/>
    <property type="match status" value="1"/>
</dbReference>
<keyword evidence="4" id="KW-1185">Reference proteome</keyword>
<dbReference type="EMBL" id="BMCU01000003">
    <property type="protein sequence ID" value="GGG14939.1"/>
    <property type="molecule type" value="Genomic_DNA"/>
</dbReference>